<dbReference type="PROSITE" id="PS00211">
    <property type="entry name" value="ABC_TRANSPORTER_1"/>
    <property type="match status" value="1"/>
</dbReference>
<dbReference type="STRING" id="515635.Dtur_1432"/>
<dbReference type="RefSeq" id="WP_012583784.1">
    <property type="nucleotide sequence ID" value="NC_011661.1"/>
</dbReference>
<dbReference type="eggNOG" id="COG1120">
    <property type="taxonomic scope" value="Bacteria"/>
</dbReference>
<proteinExistence type="predicted"/>
<dbReference type="Gene3D" id="3.40.50.300">
    <property type="entry name" value="P-loop containing nucleotide triphosphate hydrolases"/>
    <property type="match status" value="1"/>
</dbReference>
<dbReference type="OrthoDB" id="9809450at2"/>
<dbReference type="InterPro" id="IPR003593">
    <property type="entry name" value="AAA+_ATPase"/>
</dbReference>
<dbReference type="EMBL" id="CP001251">
    <property type="protein sequence ID" value="ACK42706.1"/>
    <property type="molecule type" value="Genomic_DNA"/>
</dbReference>
<gene>
    <name evidence="7" type="ordered locus">Dtur_1432</name>
</gene>
<dbReference type="SUPFAM" id="SSF52540">
    <property type="entry name" value="P-loop containing nucleoside triphosphate hydrolases"/>
    <property type="match status" value="1"/>
</dbReference>
<dbReference type="GO" id="GO:0005524">
    <property type="term" value="F:ATP binding"/>
    <property type="evidence" value="ECO:0007669"/>
    <property type="project" value="UniProtKB-KW"/>
</dbReference>
<dbReference type="FunFam" id="3.40.50.300:FF:000134">
    <property type="entry name" value="Iron-enterobactin ABC transporter ATP-binding protein"/>
    <property type="match status" value="1"/>
</dbReference>
<dbReference type="HOGENOM" id="CLU_000604_1_11_0"/>
<dbReference type="InterPro" id="IPR003439">
    <property type="entry name" value="ABC_transporter-like_ATP-bd"/>
</dbReference>
<evidence type="ECO:0000256" key="5">
    <source>
        <dbReference type="ARBA" id="ARBA00037066"/>
    </source>
</evidence>
<dbReference type="GO" id="GO:0016887">
    <property type="term" value="F:ATP hydrolysis activity"/>
    <property type="evidence" value="ECO:0007669"/>
    <property type="project" value="InterPro"/>
</dbReference>
<keyword evidence="3" id="KW-0067">ATP-binding</keyword>
<evidence type="ECO:0000256" key="1">
    <source>
        <dbReference type="ARBA" id="ARBA00022448"/>
    </source>
</evidence>
<keyword evidence="4" id="KW-1278">Translocase</keyword>
<dbReference type="EnsemblBacteria" id="ACK42706">
    <property type="protein sequence ID" value="ACK42706"/>
    <property type="gene ID" value="Dtur_1432"/>
</dbReference>
<dbReference type="PANTHER" id="PTHR42794:SF1">
    <property type="entry name" value="HEMIN IMPORT ATP-BINDING PROTEIN HMUV"/>
    <property type="match status" value="1"/>
</dbReference>
<dbReference type="InParanoid" id="B8E0W9"/>
<evidence type="ECO:0000256" key="3">
    <source>
        <dbReference type="ARBA" id="ARBA00022840"/>
    </source>
</evidence>
<dbReference type="Proteomes" id="UP000007719">
    <property type="component" value="Chromosome"/>
</dbReference>
<dbReference type="AlphaFoldDB" id="B8E0W9"/>
<dbReference type="FunCoup" id="B8E0W9">
    <property type="interactions" value="201"/>
</dbReference>
<protein>
    <submittedName>
        <fullName evidence="7">ABC transporter related</fullName>
    </submittedName>
</protein>
<accession>B8E0W9</accession>
<dbReference type="InterPro" id="IPR017871">
    <property type="entry name" value="ABC_transporter-like_CS"/>
</dbReference>
<dbReference type="Pfam" id="PF00005">
    <property type="entry name" value="ABC_tran"/>
    <property type="match status" value="1"/>
</dbReference>
<dbReference type="InterPro" id="IPR027417">
    <property type="entry name" value="P-loop_NTPase"/>
</dbReference>
<dbReference type="SMART" id="SM00382">
    <property type="entry name" value="AAA"/>
    <property type="match status" value="1"/>
</dbReference>
<evidence type="ECO:0000313" key="8">
    <source>
        <dbReference type="Proteomes" id="UP000007719"/>
    </source>
</evidence>
<name>B8E0W9_DICTD</name>
<sequence>MIKFINVSAGYKNKIVIKDFYWETPNQGFVGIIGPNGAGKTTLFRLLIKYIEPTKGEIFIEDQNLKYIKQEEIGKKIALLPQKPFFEINLAVEEYVSLGRYPHHPYWRPLSKEDINKINESLNITNTMHLRKKKLAELSGGEQQRVLLARVLAQNPRILLLDEPTNSLDPFYQILFLNFVKKLSSKILVISSLHDINMASIYSDHILAIKNGRLITYGETNKVLSKALLEEIFHVKYTEINFEGKKFFLPTTLPIGKTDL</sequence>
<evidence type="ECO:0000256" key="2">
    <source>
        <dbReference type="ARBA" id="ARBA00022741"/>
    </source>
</evidence>
<dbReference type="KEGG" id="dtu:Dtur_1432"/>
<organism evidence="7 8">
    <name type="scientific">Dictyoglomus turgidum (strain DSM 6724 / Z-1310)</name>
    <dbReference type="NCBI Taxonomy" id="515635"/>
    <lineage>
        <taxon>Bacteria</taxon>
        <taxon>Pseudomonadati</taxon>
        <taxon>Dictyoglomota</taxon>
        <taxon>Dictyoglomia</taxon>
        <taxon>Dictyoglomales</taxon>
        <taxon>Dictyoglomaceae</taxon>
        <taxon>Dictyoglomus</taxon>
    </lineage>
</organism>
<dbReference type="PANTHER" id="PTHR42794">
    <property type="entry name" value="HEMIN IMPORT ATP-BINDING PROTEIN HMUV"/>
    <property type="match status" value="1"/>
</dbReference>
<reference evidence="8" key="1">
    <citation type="journal article" date="2016" name="Front. Microbiol.">
        <title>The complete genome sequence of hyperthermophile Dictyoglomus turgidum DSM 6724 reveals a specialized carbohydrate fermentor.</title>
        <authorList>
            <person name="Brumm P.J."/>
            <person name="Gowda K."/>
            <person name="Robb F.T."/>
            <person name="Mead D.A."/>
        </authorList>
    </citation>
    <scope>NUCLEOTIDE SEQUENCE [LARGE SCALE GENOMIC DNA]</scope>
    <source>
        <strain evidence="8">DSM 6724 / Z-1310</strain>
    </source>
</reference>
<dbReference type="PROSITE" id="PS50893">
    <property type="entry name" value="ABC_TRANSPORTER_2"/>
    <property type="match status" value="1"/>
</dbReference>
<keyword evidence="1" id="KW-0813">Transport</keyword>
<evidence type="ECO:0000313" key="7">
    <source>
        <dbReference type="EMBL" id="ACK42706.1"/>
    </source>
</evidence>
<evidence type="ECO:0000256" key="4">
    <source>
        <dbReference type="ARBA" id="ARBA00022967"/>
    </source>
</evidence>
<comment type="function">
    <text evidence="5">Part of the ABC transporter complex HmuTUV involved in hemin import. Responsible for energy coupling to the transport system.</text>
</comment>
<keyword evidence="8" id="KW-1185">Reference proteome</keyword>
<feature type="domain" description="ABC transporter" evidence="6">
    <location>
        <begin position="2"/>
        <end position="236"/>
    </location>
</feature>
<evidence type="ECO:0000259" key="6">
    <source>
        <dbReference type="PROSITE" id="PS50893"/>
    </source>
</evidence>
<keyword evidence="2" id="KW-0547">Nucleotide-binding</keyword>
<dbReference type="CDD" id="cd03214">
    <property type="entry name" value="ABC_Iron-Siderophores_B12_Hemin"/>
    <property type="match status" value="1"/>
</dbReference>